<gene>
    <name evidence="2" type="ORF">B0T21DRAFT_366084</name>
</gene>
<sequence>MDPLSVTASVVALATAALQSAKALYDLVDGLADAPHSVSHSKSLLSQTQTTLGTLARTLETNCAPDTVDSVLKEIELNKVLESTKSTCQGFTAAMTRVTSHSTDSHFSKRDRLVVYFKDTKMSKLNRDLADCQRTITMVLSSITLYRTHSFNGETPLTQNRIVSSRTSGNIDQLRTQFATQEQALANLSAQLSIREPEPQVDDDGIAAEGDSSARLTDSLRDVCQKTLSATRAYRTGQKFGDMKTDDHSIAMQGIVGVAQPGVDQSFGSLTTTKSSRAFQGQMDSSSFSNLFSK</sequence>
<evidence type="ECO:0000313" key="2">
    <source>
        <dbReference type="EMBL" id="KAK0735993.1"/>
    </source>
</evidence>
<proteinExistence type="predicted"/>
<dbReference type="Pfam" id="PF17111">
    <property type="entry name" value="PigL_N"/>
    <property type="match status" value="1"/>
</dbReference>
<accession>A0AA40EHG9</accession>
<evidence type="ECO:0000313" key="3">
    <source>
        <dbReference type="Proteomes" id="UP001172159"/>
    </source>
</evidence>
<protein>
    <recommendedName>
        <fullName evidence="1">Azaphilone pigments biosynthesis cluster protein L N-terminal domain-containing protein</fullName>
    </recommendedName>
</protein>
<keyword evidence="3" id="KW-1185">Reference proteome</keyword>
<comment type="caution">
    <text evidence="2">The sequence shown here is derived from an EMBL/GenBank/DDBJ whole genome shotgun (WGS) entry which is preliminary data.</text>
</comment>
<reference evidence="2" key="1">
    <citation type="submission" date="2023-06" db="EMBL/GenBank/DDBJ databases">
        <title>Genome-scale phylogeny and comparative genomics of the fungal order Sordariales.</title>
        <authorList>
            <consortium name="Lawrence Berkeley National Laboratory"/>
            <person name="Hensen N."/>
            <person name="Bonometti L."/>
            <person name="Westerberg I."/>
            <person name="Brannstrom I.O."/>
            <person name="Guillou S."/>
            <person name="Cros-Aarteil S."/>
            <person name="Calhoun S."/>
            <person name="Haridas S."/>
            <person name="Kuo A."/>
            <person name="Mondo S."/>
            <person name="Pangilinan J."/>
            <person name="Riley R."/>
            <person name="Labutti K."/>
            <person name="Andreopoulos B."/>
            <person name="Lipzen A."/>
            <person name="Chen C."/>
            <person name="Yanf M."/>
            <person name="Daum C."/>
            <person name="Ng V."/>
            <person name="Clum A."/>
            <person name="Steindorff A."/>
            <person name="Ohm R."/>
            <person name="Martin F."/>
            <person name="Silar P."/>
            <person name="Natvig D."/>
            <person name="Lalanne C."/>
            <person name="Gautier V."/>
            <person name="Ament-Velasquez S.L."/>
            <person name="Kruys A."/>
            <person name="Hutchinson M.I."/>
            <person name="Powell A.J."/>
            <person name="Barry K."/>
            <person name="Miller A.N."/>
            <person name="Grigoriev I.V."/>
            <person name="Debuchy R."/>
            <person name="Gladieux P."/>
            <person name="Thoren M.H."/>
            <person name="Johannesson H."/>
        </authorList>
    </citation>
    <scope>NUCLEOTIDE SEQUENCE</scope>
    <source>
        <strain evidence="2">CBS 540.89</strain>
    </source>
</reference>
<name>A0AA40EHG9_9PEZI</name>
<dbReference type="EMBL" id="JAUKTV010000006">
    <property type="protein sequence ID" value="KAK0735993.1"/>
    <property type="molecule type" value="Genomic_DNA"/>
</dbReference>
<dbReference type="Proteomes" id="UP001172159">
    <property type="component" value="Unassembled WGS sequence"/>
</dbReference>
<dbReference type="AlphaFoldDB" id="A0AA40EHG9"/>
<organism evidence="2 3">
    <name type="scientific">Apiosordaria backusii</name>
    <dbReference type="NCBI Taxonomy" id="314023"/>
    <lineage>
        <taxon>Eukaryota</taxon>
        <taxon>Fungi</taxon>
        <taxon>Dikarya</taxon>
        <taxon>Ascomycota</taxon>
        <taxon>Pezizomycotina</taxon>
        <taxon>Sordariomycetes</taxon>
        <taxon>Sordariomycetidae</taxon>
        <taxon>Sordariales</taxon>
        <taxon>Lasiosphaeriaceae</taxon>
        <taxon>Apiosordaria</taxon>
    </lineage>
</organism>
<feature type="domain" description="Azaphilone pigments biosynthesis cluster protein L N-terminal" evidence="1">
    <location>
        <begin position="1"/>
        <end position="163"/>
    </location>
</feature>
<dbReference type="InterPro" id="IPR031348">
    <property type="entry name" value="PigL_N"/>
</dbReference>
<evidence type="ECO:0000259" key="1">
    <source>
        <dbReference type="Pfam" id="PF17111"/>
    </source>
</evidence>